<evidence type="ECO:0000256" key="1">
    <source>
        <dbReference type="SAM" id="Phobius"/>
    </source>
</evidence>
<proteinExistence type="predicted"/>
<name>A0A9N9HYB9_9GLOM</name>
<reference evidence="2" key="1">
    <citation type="submission" date="2021-06" db="EMBL/GenBank/DDBJ databases">
        <authorList>
            <person name="Kallberg Y."/>
            <person name="Tangrot J."/>
            <person name="Rosling A."/>
        </authorList>
    </citation>
    <scope>NUCLEOTIDE SEQUENCE</scope>
    <source>
        <strain evidence="2">UK204</strain>
    </source>
</reference>
<evidence type="ECO:0000313" key="3">
    <source>
        <dbReference type="Proteomes" id="UP000789570"/>
    </source>
</evidence>
<evidence type="ECO:0000313" key="2">
    <source>
        <dbReference type="EMBL" id="CAG8711301.1"/>
    </source>
</evidence>
<gene>
    <name evidence="2" type="ORF">FCALED_LOCUS13927</name>
</gene>
<comment type="caution">
    <text evidence="2">The sequence shown here is derived from an EMBL/GenBank/DDBJ whole genome shotgun (WGS) entry which is preliminary data.</text>
</comment>
<accession>A0A9N9HYB9</accession>
<organism evidence="2 3">
    <name type="scientific">Funneliformis caledonium</name>
    <dbReference type="NCBI Taxonomy" id="1117310"/>
    <lineage>
        <taxon>Eukaryota</taxon>
        <taxon>Fungi</taxon>
        <taxon>Fungi incertae sedis</taxon>
        <taxon>Mucoromycota</taxon>
        <taxon>Glomeromycotina</taxon>
        <taxon>Glomeromycetes</taxon>
        <taxon>Glomerales</taxon>
        <taxon>Glomeraceae</taxon>
        <taxon>Funneliformis</taxon>
    </lineage>
</organism>
<dbReference type="EMBL" id="CAJVPQ010008931">
    <property type="protein sequence ID" value="CAG8711301.1"/>
    <property type="molecule type" value="Genomic_DNA"/>
</dbReference>
<feature type="non-terminal residue" evidence="2">
    <location>
        <position position="1"/>
    </location>
</feature>
<keyword evidence="1" id="KW-0472">Membrane</keyword>
<feature type="transmembrane region" description="Helical" evidence="1">
    <location>
        <begin position="39"/>
        <end position="60"/>
    </location>
</feature>
<protein>
    <submittedName>
        <fullName evidence="2">17369_t:CDS:1</fullName>
    </submittedName>
</protein>
<sequence length="87" mass="10051">DEASTSHQNNYVTTLITLNISEILYTTTKKTLLKKRNSFQSLLMILIIIETFLLTEMLVIEKAEIVNTLEEDVFSNSKDENTLSIYY</sequence>
<keyword evidence="3" id="KW-1185">Reference proteome</keyword>
<dbReference type="Proteomes" id="UP000789570">
    <property type="component" value="Unassembled WGS sequence"/>
</dbReference>
<dbReference type="AlphaFoldDB" id="A0A9N9HYB9"/>
<keyword evidence="1" id="KW-1133">Transmembrane helix</keyword>
<keyword evidence="1" id="KW-0812">Transmembrane</keyword>